<dbReference type="AlphaFoldDB" id="A0A419ER93"/>
<dbReference type="GO" id="GO:0051536">
    <property type="term" value="F:iron-sulfur cluster binding"/>
    <property type="evidence" value="ECO:0007669"/>
    <property type="project" value="UniProtKB-KW"/>
</dbReference>
<dbReference type="PANTHER" id="PTHR30548">
    <property type="entry name" value="2-HYDROXYGLUTARYL-COA DEHYDRATASE, D-COMPONENT-RELATED"/>
    <property type="match status" value="1"/>
</dbReference>
<evidence type="ECO:0000256" key="1">
    <source>
        <dbReference type="ARBA" id="ARBA00005806"/>
    </source>
</evidence>
<evidence type="ECO:0000256" key="2">
    <source>
        <dbReference type="ARBA" id="ARBA00022723"/>
    </source>
</evidence>
<protein>
    <submittedName>
        <fullName evidence="5">2-hydroxyacyl-CoA dehydratase</fullName>
    </submittedName>
</protein>
<evidence type="ECO:0000313" key="6">
    <source>
        <dbReference type="Proteomes" id="UP000285961"/>
    </source>
</evidence>
<name>A0A419ER93_9BACT</name>
<evidence type="ECO:0000256" key="4">
    <source>
        <dbReference type="ARBA" id="ARBA00023014"/>
    </source>
</evidence>
<comment type="similarity">
    <text evidence="1">Belongs to the FldB/FldC dehydratase alpha/beta subunit family.</text>
</comment>
<dbReference type="Pfam" id="PF06050">
    <property type="entry name" value="HGD-D"/>
    <property type="match status" value="1"/>
</dbReference>
<reference evidence="5 6" key="1">
    <citation type="journal article" date="2017" name="ISME J.">
        <title>Energy and carbon metabolisms in a deep terrestrial subsurface fluid microbial community.</title>
        <authorList>
            <person name="Momper L."/>
            <person name="Jungbluth S.P."/>
            <person name="Lee M.D."/>
            <person name="Amend J.P."/>
        </authorList>
    </citation>
    <scope>NUCLEOTIDE SEQUENCE [LARGE SCALE GENOMIC DNA]</scope>
    <source>
        <strain evidence="5">SURF_17</strain>
    </source>
</reference>
<dbReference type="InterPro" id="IPR010327">
    <property type="entry name" value="FldB/FldC_alpha/beta"/>
</dbReference>
<keyword evidence="3" id="KW-0408">Iron</keyword>
<comment type="caution">
    <text evidence="5">The sequence shown here is derived from an EMBL/GenBank/DDBJ whole genome shotgun (WGS) entry which is preliminary data.</text>
</comment>
<proteinExistence type="inferred from homology"/>
<keyword evidence="4" id="KW-0411">Iron-sulfur</keyword>
<evidence type="ECO:0000256" key="3">
    <source>
        <dbReference type="ARBA" id="ARBA00023004"/>
    </source>
</evidence>
<evidence type="ECO:0000313" key="5">
    <source>
        <dbReference type="EMBL" id="RJP65873.1"/>
    </source>
</evidence>
<keyword evidence="2" id="KW-0479">Metal-binding</keyword>
<accession>A0A419ER93</accession>
<dbReference type="GO" id="GO:0046872">
    <property type="term" value="F:metal ion binding"/>
    <property type="evidence" value="ECO:0007669"/>
    <property type="project" value="UniProtKB-KW"/>
</dbReference>
<dbReference type="Proteomes" id="UP000285961">
    <property type="component" value="Unassembled WGS sequence"/>
</dbReference>
<gene>
    <name evidence="5" type="ORF">C4532_16735</name>
</gene>
<dbReference type="Gene3D" id="3.40.50.11890">
    <property type="match status" value="1"/>
</dbReference>
<dbReference type="EMBL" id="QZKI01000121">
    <property type="protein sequence ID" value="RJP65873.1"/>
    <property type="molecule type" value="Genomic_DNA"/>
</dbReference>
<dbReference type="PANTHER" id="PTHR30548:SF4">
    <property type="entry name" value="SUBUNIT OF OXYGEN-SENSITIVE 2-HYDROXYISOCAPROYL-COA DEHYDRATASE"/>
    <property type="match status" value="1"/>
</dbReference>
<dbReference type="Gene3D" id="3.40.50.11900">
    <property type="match status" value="1"/>
</dbReference>
<sequence length="445" mass="50217">MNSFAWVFRPVFTSCMRINSHLQNYGPVSTGTLSSSMETQRPPKIQATSRAKDIMSAYYLEAKNAAENGRKTAWVNGGGLVELLVAMDVMPVYPENHAAMCGAYKMGAELCEIAEGMGYSRDLCSYARCDIGSAVTGKSPIMGLPKPDFLLCCNNTCGMVTKWYEALARLFNVPLVYIDTPFIHDDLTENALTYTKRQIFRAIEQMESLLGTRFEMDRLCEVVTHAAKATRLWGDILAMCQHIPSPMTAFDGFILMAPIVTLRGMPEIVDFYELLKAELEERMTQGIAAIPGERYRILWDNLPVWFKLRDLSERFLKLKTCIAASTYVSGWASYELDGKEPIDAIARAYSCAFINRSIEYRAEMLRHLVEDYSIDGIIFHSNRSCRPYSLGQYDMKEMLWERARVPSVLVEADMNDERTFAEGPVLTRIEAFIETLEPKRAVGAA</sequence>
<organism evidence="5 6">
    <name type="scientific">Candidatus Abyssobacteria bacterium SURF_17</name>
    <dbReference type="NCBI Taxonomy" id="2093361"/>
    <lineage>
        <taxon>Bacteria</taxon>
        <taxon>Pseudomonadati</taxon>
        <taxon>Candidatus Hydrogenedentota</taxon>
        <taxon>Candidatus Abyssobacteria</taxon>
    </lineage>
</organism>